<comment type="similarity">
    <text evidence="1 5">Belongs to the adenylate kinase family.</text>
</comment>
<dbReference type="NCBIfam" id="TIGR01351">
    <property type="entry name" value="adk"/>
    <property type="match status" value="1"/>
</dbReference>
<proteinExistence type="inferred from homology"/>
<dbReference type="PROSITE" id="PS00113">
    <property type="entry name" value="ADENYLATE_KINASE"/>
    <property type="match status" value="1"/>
</dbReference>
<dbReference type="EMBL" id="LJSK01000144">
    <property type="protein sequence ID" value="KPI86167.1"/>
    <property type="molecule type" value="Genomic_DNA"/>
</dbReference>
<dbReference type="InterPro" id="IPR033690">
    <property type="entry name" value="Adenylat_kinase_CS"/>
</dbReference>
<name>A0A0N0P5M7_LEPSE</name>
<accession>A0A0N0P5M7</accession>
<dbReference type="OrthoDB" id="439792at2759"/>
<evidence type="ECO:0000256" key="3">
    <source>
        <dbReference type="ARBA" id="ARBA00022741"/>
    </source>
</evidence>
<comment type="caution">
    <text evidence="7">The sequence shown here is derived from an EMBL/GenBank/DDBJ whole genome shotgun (WGS) entry which is preliminary data.</text>
</comment>
<dbReference type="OMA" id="YHEMLDG"/>
<keyword evidence="8" id="KW-1185">Reference proteome</keyword>
<evidence type="ECO:0000256" key="6">
    <source>
        <dbReference type="SAM" id="MobiDB-lite"/>
    </source>
</evidence>
<dbReference type="SUPFAM" id="SSF52540">
    <property type="entry name" value="P-loop containing nucleoside triphosphate hydrolases"/>
    <property type="match status" value="1"/>
</dbReference>
<dbReference type="GO" id="GO:0004017">
    <property type="term" value="F:AMP kinase activity"/>
    <property type="evidence" value="ECO:0007669"/>
    <property type="project" value="InterPro"/>
</dbReference>
<dbReference type="InterPro" id="IPR000850">
    <property type="entry name" value="Adenylat/UMP-CMP_kin"/>
</dbReference>
<keyword evidence="3" id="KW-0547">Nucleotide-binding</keyword>
<dbReference type="Proteomes" id="UP000038009">
    <property type="component" value="Unassembled WGS sequence"/>
</dbReference>
<feature type="region of interest" description="Disordered" evidence="6">
    <location>
        <begin position="1"/>
        <end position="26"/>
    </location>
</feature>
<dbReference type="AlphaFoldDB" id="A0A0N0P5M7"/>
<evidence type="ECO:0000313" key="8">
    <source>
        <dbReference type="Proteomes" id="UP000038009"/>
    </source>
</evidence>
<dbReference type="CDD" id="cd01428">
    <property type="entry name" value="ADK"/>
    <property type="match status" value="1"/>
</dbReference>
<dbReference type="SUPFAM" id="SSF57774">
    <property type="entry name" value="Microbial and mitochondrial ADK, insert 'zinc finger' domain"/>
    <property type="match status" value="1"/>
</dbReference>
<dbReference type="InterPro" id="IPR006259">
    <property type="entry name" value="Adenyl_kin_sub"/>
</dbReference>
<dbReference type="VEuPathDB" id="TriTrypDB:Lsey_0144_0010"/>
<protein>
    <submittedName>
        <fullName evidence="7">Putative Adenylate kinase</fullName>
    </submittedName>
</protein>
<evidence type="ECO:0000256" key="2">
    <source>
        <dbReference type="ARBA" id="ARBA00022679"/>
    </source>
</evidence>
<evidence type="ECO:0000256" key="5">
    <source>
        <dbReference type="RuleBase" id="RU003330"/>
    </source>
</evidence>
<dbReference type="GO" id="GO:0005524">
    <property type="term" value="F:ATP binding"/>
    <property type="evidence" value="ECO:0007669"/>
    <property type="project" value="InterPro"/>
</dbReference>
<evidence type="ECO:0000256" key="4">
    <source>
        <dbReference type="ARBA" id="ARBA00022777"/>
    </source>
</evidence>
<dbReference type="CDD" id="cd22981">
    <property type="entry name" value="DD_TbAK-like"/>
    <property type="match status" value="1"/>
</dbReference>
<dbReference type="HAMAP" id="MF_00235">
    <property type="entry name" value="Adenylate_kinase_Adk"/>
    <property type="match status" value="1"/>
</dbReference>
<reference evidence="7 8" key="1">
    <citation type="journal article" date="2015" name="PLoS Pathog.">
        <title>Leptomonas seymouri: Adaptations to the Dixenous Life Cycle Analyzed by Genome Sequencing, Transcriptome Profiling and Co-infection with Leishmania donovani.</title>
        <authorList>
            <person name="Kraeva N."/>
            <person name="Butenko A."/>
            <person name="Hlavacova J."/>
            <person name="Kostygov A."/>
            <person name="Myskova J."/>
            <person name="Grybchuk D."/>
            <person name="Lestinova T."/>
            <person name="Votypka J."/>
            <person name="Volf P."/>
            <person name="Opperdoes F."/>
            <person name="Flegontov P."/>
            <person name="Lukes J."/>
            <person name="Yurchenko V."/>
        </authorList>
    </citation>
    <scope>NUCLEOTIDE SEQUENCE [LARGE SCALE GENOMIC DNA]</scope>
    <source>
        <strain evidence="7 8">ATCC 30220</strain>
    </source>
</reference>
<dbReference type="InterPro" id="IPR036193">
    <property type="entry name" value="ADK_active_lid_dom_sf"/>
</dbReference>
<dbReference type="Gene3D" id="3.40.50.300">
    <property type="entry name" value="P-loop containing nucleotide triphosphate hydrolases"/>
    <property type="match status" value="1"/>
</dbReference>
<dbReference type="PRINTS" id="PR00094">
    <property type="entry name" value="ADENYLTKNASE"/>
</dbReference>
<evidence type="ECO:0000256" key="1">
    <source>
        <dbReference type="ARBA" id="ARBA00007220"/>
    </source>
</evidence>
<sequence>MATSVDNKAARPQQESAPFMSSHETLSEDSLKYIKDNRISQLMEYMLRSILREKPGDPVKHIHEMTTQPFPPQIVLLGPPASGKGTQALEICNYYKDTTGRKPVHVSSGDLLREEVSKGTHLGKIAEDYMAKGDLVPDSLITGMVRNRLSQDDAVLNGWLLDGFPRTRAQAEDLDTAGFCPRLVIALETPEHILIERVEGRRTDPVTGHIYHLKYNPPPAKDKALIERLQHREDDSRDVLVPRLKRYHEMLDGLLGFYEPLIVHIDANRPPDDITEDIANHLSKISTA</sequence>
<organism evidence="7 8">
    <name type="scientific">Leptomonas seymouri</name>
    <dbReference type="NCBI Taxonomy" id="5684"/>
    <lineage>
        <taxon>Eukaryota</taxon>
        <taxon>Discoba</taxon>
        <taxon>Euglenozoa</taxon>
        <taxon>Kinetoplastea</taxon>
        <taxon>Metakinetoplastina</taxon>
        <taxon>Trypanosomatida</taxon>
        <taxon>Trypanosomatidae</taxon>
        <taxon>Leishmaniinae</taxon>
        <taxon>Leptomonas</taxon>
    </lineage>
</organism>
<keyword evidence="4 5" id="KW-0418">Kinase</keyword>
<keyword evidence="2 5" id="KW-0808">Transferase</keyword>
<evidence type="ECO:0000313" key="7">
    <source>
        <dbReference type="EMBL" id="KPI86167.1"/>
    </source>
</evidence>
<gene>
    <name evidence="7" type="ORF">ABL78_4756</name>
</gene>
<dbReference type="PANTHER" id="PTHR23359">
    <property type="entry name" value="NUCLEOTIDE KINASE"/>
    <property type="match status" value="1"/>
</dbReference>
<dbReference type="InterPro" id="IPR027417">
    <property type="entry name" value="P-loop_NTPase"/>
</dbReference>
<dbReference type="Pfam" id="PF00406">
    <property type="entry name" value="ADK"/>
    <property type="match status" value="1"/>
</dbReference>